<dbReference type="OrthoDB" id="9777744at2"/>
<reference evidence="3 4" key="1">
    <citation type="submission" date="2018-03" db="EMBL/GenBank/DDBJ databases">
        <authorList>
            <person name="Keele B.F."/>
        </authorList>
    </citation>
    <scope>NUCLEOTIDE SEQUENCE [LARGE SCALE GENOMIC DNA]</scope>
    <source>
        <strain evidence="3 4">D20</strain>
    </source>
</reference>
<reference evidence="3 4" key="2">
    <citation type="submission" date="2018-04" db="EMBL/GenBank/DDBJ databases">
        <title>Thauera lacus sp. nov., isolated from an saline lake in Inner Mongolia, China.</title>
        <authorList>
            <person name="Liang Q.-Y."/>
        </authorList>
    </citation>
    <scope>NUCLEOTIDE SEQUENCE [LARGE SCALE GENOMIC DNA]</scope>
    <source>
        <strain evidence="3 4">D20</strain>
    </source>
</reference>
<dbReference type="GO" id="GO:0008483">
    <property type="term" value="F:transaminase activity"/>
    <property type="evidence" value="ECO:0007669"/>
    <property type="project" value="TreeGrafter"/>
</dbReference>
<dbReference type="AlphaFoldDB" id="A0A2T4IG66"/>
<organism evidence="3 4">
    <name type="scientific">Pseudothauera lacus</name>
    <dbReference type="NCBI Taxonomy" id="2136175"/>
    <lineage>
        <taxon>Bacteria</taxon>
        <taxon>Pseudomonadati</taxon>
        <taxon>Pseudomonadota</taxon>
        <taxon>Betaproteobacteria</taxon>
        <taxon>Rhodocyclales</taxon>
        <taxon>Zoogloeaceae</taxon>
        <taxon>Pseudothauera</taxon>
    </lineage>
</organism>
<comment type="similarity">
    <text evidence="1 2">Belongs to the DegT/DnrJ/EryC1 family.</text>
</comment>
<dbReference type="Proteomes" id="UP000241193">
    <property type="component" value="Unassembled WGS sequence"/>
</dbReference>
<evidence type="ECO:0000256" key="1">
    <source>
        <dbReference type="ARBA" id="ARBA00037999"/>
    </source>
</evidence>
<dbReference type="GO" id="GO:0000271">
    <property type="term" value="P:polysaccharide biosynthetic process"/>
    <property type="evidence" value="ECO:0007669"/>
    <property type="project" value="TreeGrafter"/>
</dbReference>
<evidence type="ECO:0000313" key="3">
    <source>
        <dbReference type="EMBL" id="PTD96779.1"/>
    </source>
</evidence>
<dbReference type="PANTHER" id="PTHR30244:SF34">
    <property type="entry name" value="DTDP-4-AMINO-4,6-DIDEOXYGALACTOSE TRANSAMINASE"/>
    <property type="match status" value="1"/>
</dbReference>
<dbReference type="SUPFAM" id="SSF53383">
    <property type="entry name" value="PLP-dependent transferases"/>
    <property type="match status" value="1"/>
</dbReference>
<dbReference type="RefSeq" id="WP_107493180.1">
    <property type="nucleotide sequence ID" value="NZ_PZKC01000005.1"/>
</dbReference>
<name>A0A2T4IG66_9RHOO</name>
<dbReference type="InterPro" id="IPR015424">
    <property type="entry name" value="PyrdxlP-dep_Trfase"/>
</dbReference>
<accession>A0A2T4IG66</accession>
<sequence length="389" mass="43273">MDSRIPKRPVLDWGGRVKRGRAHLPSVATLPNRVNTTSGRAAIYHALRMAGLSAGDEVLVPTYHCPTMVAPLVMLGLQPLFYAVGEHGLPELGGLECDRVRAARCMIVPHYFGLPRSLADVREWCSEHGVVLIEDCAHAFYGMAGDRQVGAWGDYAIASMTKFFPVTEGGLLASITRPLEISPLPNQGIRAELKGVFDMLHMATRCGRMRGMGVVLEGLRGGWWRREAGAVQREPKFSAPEPQGVAISCDMGRVESAPLLSTRVLFNLSSGDDACNTRRQHFERYLNELSNLEGGRFLYPSPISGGAPYAFPLWVDDVERVYRRLRMRGVPVNRWDRLWPDTPVLEGDVGLRWSRHVLQVLCHQSLRDSEVSFVIKEIREAIACQCEEG</sequence>
<dbReference type="EMBL" id="PZKC01000005">
    <property type="protein sequence ID" value="PTD96779.1"/>
    <property type="molecule type" value="Genomic_DNA"/>
</dbReference>
<evidence type="ECO:0000256" key="2">
    <source>
        <dbReference type="RuleBase" id="RU004508"/>
    </source>
</evidence>
<proteinExistence type="inferred from homology"/>
<dbReference type="Gene3D" id="3.40.640.10">
    <property type="entry name" value="Type I PLP-dependent aspartate aminotransferase-like (Major domain)"/>
    <property type="match status" value="1"/>
</dbReference>
<dbReference type="GO" id="GO:0030170">
    <property type="term" value="F:pyridoxal phosphate binding"/>
    <property type="evidence" value="ECO:0007669"/>
    <property type="project" value="TreeGrafter"/>
</dbReference>
<keyword evidence="4" id="KW-1185">Reference proteome</keyword>
<dbReference type="InterPro" id="IPR015422">
    <property type="entry name" value="PyrdxlP-dep_Trfase_small"/>
</dbReference>
<keyword evidence="2" id="KW-0663">Pyridoxal phosphate</keyword>
<dbReference type="PANTHER" id="PTHR30244">
    <property type="entry name" value="TRANSAMINASE"/>
    <property type="match status" value="1"/>
</dbReference>
<gene>
    <name evidence="3" type="ORF">C8261_08180</name>
</gene>
<comment type="caution">
    <text evidence="3">The sequence shown here is derived from an EMBL/GenBank/DDBJ whole genome shotgun (WGS) entry which is preliminary data.</text>
</comment>
<protein>
    <submittedName>
        <fullName evidence="3">Uncharacterized protein</fullName>
    </submittedName>
</protein>
<dbReference type="InterPro" id="IPR000653">
    <property type="entry name" value="DegT/StrS_aminotransferase"/>
</dbReference>
<dbReference type="Gene3D" id="3.90.1150.10">
    <property type="entry name" value="Aspartate Aminotransferase, domain 1"/>
    <property type="match status" value="1"/>
</dbReference>
<dbReference type="Pfam" id="PF01041">
    <property type="entry name" value="DegT_DnrJ_EryC1"/>
    <property type="match status" value="1"/>
</dbReference>
<dbReference type="InterPro" id="IPR015421">
    <property type="entry name" value="PyrdxlP-dep_Trfase_major"/>
</dbReference>
<evidence type="ECO:0000313" key="4">
    <source>
        <dbReference type="Proteomes" id="UP000241193"/>
    </source>
</evidence>